<evidence type="ECO:0000256" key="2">
    <source>
        <dbReference type="ARBA" id="ARBA00010265"/>
    </source>
</evidence>
<dbReference type="GO" id="GO:0005886">
    <property type="term" value="C:plasma membrane"/>
    <property type="evidence" value="ECO:0007669"/>
    <property type="project" value="UniProtKB-SubCell"/>
</dbReference>
<dbReference type="EMBL" id="CP059435">
    <property type="protein sequence ID" value="QMS59920.1"/>
    <property type="molecule type" value="Genomic_DNA"/>
</dbReference>
<dbReference type="AlphaFoldDB" id="A0A974RKU6"/>
<dbReference type="Pfam" id="PF03743">
    <property type="entry name" value="TrbI"/>
    <property type="match status" value="1"/>
</dbReference>
<evidence type="ECO:0000313" key="10">
    <source>
        <dbReference type="Proteomes" id="UP000514628"/>
    </source>
</evidence>
<evidence type="ECO:0000256" key="8">
    <source>
        <dbReference type="SAM" id="Phobius"/>
    </source>
</evidence>
<feature type="region of interest" description="Disordered" evidence="7">
    <location>
        <begin position="139"/>
        <end position="160"/>
    </location>
</feature>
<keyword evidence="6 8" id="KW-0472">Membrane</keyword>
<comment type="subcellular location">
    <subcellularLocation>
        <location evidence="1">Cell membrane</location>
        <topology evidence="1">Single-pass membrane protein</topology>
    </subcellularLocation>
</comment>
<evidence type="ECO:0000256" key="5">
    <source>
        <dbReference type="ARBA" id="ARBA00022989"/>
    </source>
</evidence>
<evidence type="ECO:0000256" key="6">
    <source>
        <dbReference type="ARBA" id="ARBA00023136"/>
    </source>
</evidence>
<dbReference type="RefSeq" id="WP_025370505.1">
    <property type="nucleotide sequence ID" value="NZ_CP059435.1"/>
</dbReference>
<geneLocation type="plasmid" evidence="10">
    <name>pcfviadri1362_p3</name>
</geneLocation>
<reference evidence="10" key="1">
    <citation type="submission" date="2020-07" db="EMBL/GenBank/DDBJ databases">
        <title>A comparison of fourteen fully characterised mammalian-associated Campylobacter fetus isolates suggests a mechanism by which bovine-adapted biotypes have evolved high genomic plasticity.</title>
        <authorList>
            <person name="Nadin-Davis S.A."/>
            <person name="Chmara J.T."/>
            <person name="Carillo C."/>
            <person name="Amoako K."/>
            <person name="Goji N."/>
            <person name="Duceppe M.-O."/>
            <person name="Devenish J."/>
        </authorList>
    </citation>
    <scope>NUCLEOTIDE SEQUENCE [LARGE SCALE GENOMIC DNA]</scope>
    <source>
        <strain evidence="10">CFViADRI1362</strain>
        <plasmid evidence="10">pcfviadri1362_p3</plasmid>
    </source>
</reference>
<keyword evidence="9" id="KW-0614">Plasmid</keyword>
<dbReference type="InterPro" id="IPR042217">
    <property type="entry name" value="T4SS_VirB10/TrbI"/>
</dbReference>
<dbReference type="NCBIfam" id="NF038091">
    <property type="entry name" value="T4SS_VirB10"/>
    <property type="match status" value="1"/>
</dbReference>
<evidence type="ECO:0000256" key="3">
    <source>
        <dbReference type="ARBA" id="ARBA00022475"/>
    </source>
</evidence>
<keyword evidence="3" id="KW-1003">Cell membrane</keyword>
<name>A0A974RKU6_CAMFE</name>
<feature type="transmembrane region" description="Helical" evidence="8">
    <location>
        <begin position="32"/>
        <end position="53"/>
    </location>
</feature>
<keyword evidence="4 8" id="KW-0812">Transmembrane</keyword>
<dbReference type="CDD" id="cd16429">
    <property type="entry name" value="VirB10"/>
    <property type="match status" value="1"/>
</dbReference>
<gene>
    <name evidence="9" type="primary">virB10</name>
    <name evidence="9" type="ORF">GZ989_011590</name>
</gene>
<comment type="similarity">
    <text evidence="2">Belongs to the TrbI/VirB10 family.</text>
</comment>
<evidence type="ECO:0000256" key="7">
    <source>
        <dbReference type="SAM" id="MobiDB-lite"/>
    </source>
</evidence>
<accession>A0A974RKU6</accession>
<organism evidence="9 10">
    <name type="scientific">Campylobacter fetus</name>
    <dbReference type="NCBI Taxonomy" id="196"/>
    <lineage>
        <taxon>Bacteria</taxon>
        <taxon>Pseudomonadati</taxon>
        <taxon>Campylobacterota</taxon>
        <taxon>Epsilonproteobacteria</taxon>
        <taxon>Campylobacterales</taxon>
        <taxon>Campylobacteraceae</taxon>
        <taxon>Campylobacter</taxon>
    </lineage>
</organism>
<protein>
    <submittedName>
        <fullName evidence="9">Type IV secretion system protein VirB10</fullName>
    </submittedName>
</protein>
<dbReference type="Gene3D" id="2.40.128.260">
    <property type="entry name" value="Type IV secretion system, VirB10/TraB/TrbI"/>
    <property type="match status" value="2"/>
</dbReference>
<dbReference type="InterPro" id="IPR047695">
    <property type="entry name" value="T4SS_VirB10/PtlG"/>
</dbReference>
<evidence type="ECO:0000256" key="1">
    <source>
        <dbReference type="ARBA" id="ARBA00004162"/>
    </source>
</evidence>
<keyword evidence="5 8" id="KW-1133">Transmembrane helix</keyword>
<evidence type="ECO:0000256" key="4">
    <source>
        <dbReference type="ARBA" id="ARBA00022692"/>
    </source>
</evidence>
<proteinExistence type="inferred from homology"/>
<dbReference type="Proteomes" id="UP000514628">
    <property type="component" value="Plasmid pCFViADRI1362_P3"/>
</dbReference>
<dbReference type="InterPro" id="IPR005498">
    <property type="entry name" value="T4SS_VirB10/TraB/TrbI"/>
</dbReference>
<evidence type="ECO:0000313" key="9">
    <source>
        <dbReference type="EMBL" id="QMS59920.1"/>
    </source>
</evidence>
<sequence length="401" mass="44099">MSNTNNTQNNTDENLKQEAPQLNIEEMNTRKLQAYAVIVIAIIALFFFLFSFLKSNKDEEQTEKTQIGTQVKQANLGFKEEKPDNKQTFKELVLNEPAPTNEPVQENQQTPFEPEAKVAKQAPIELKVFKGASPIMAGSNGKNASGGSSETTAPVDFTDTDRYTFDENGKLIEKQANGNSELGLDSDKSFTGETFTPTAAKVSKFDPNLLLAKGSYIGCSLDTKLVSSIKGGIVCTVSDNVYSSNGATLLIEKGSKITGFFQSGQMNDGLDRIFVVWQEIRTPNNINIPVFSGASDSLGASGIEGWVDHHWLERFGSAILLSVIDDALNVAVNGKRGSSNIDYTENSRETTRNMADTALQKFINIQPTLYKNQGDLVGVYVNRDIDFSKVYKLTRKSKNVR</sequence>
<feature type="compositionally biased region" description="Low complexity" evidence="7">
    <location>
        <begin position="139"/>
        <end position="149"/>
    </location>
</feature>